<evidence type="ECO:0000256" key="1">
    <source>
        <dbReference type="SAM" id="MobiDB-lite"/>
    </source>
</evidence>
<dbReference type="EMBL" id="JAYMYS010000005">
    <property type="protein sequence ID" value="KAK7392809.1"/>
    <property type="molecule type" value="Genomic_DNA"/>
</dbReference>
<feature type="region of interest" description="Disordered" evidence="1">
    <location>
        <begin position="100"/>
        <end position="119"/>
    </location>
</feature>
<sequence length="209" mass="24053">MEPIGGGFRKVGMSAVSRSTIAWVVCINGVKFHIREVEELHTPSEFDNLGKKGGGLDDTCAKRVWMGCKSLVSQTEGLVRNFSRCYYTCRQHHEHPMLRWRSHEEPTKERKDHKDDAKSTVEWKGAVHWRDRVREEEAREPVEDRFMEVEVQYQTKSISIGGIGWALRGARPNKRGAHVVMKKGVVRMQSPKTGRERERVKREGIADLE</sequence>
<comment type="caution">
    <text evidence="2">The sequence shown here is derived from an EMBL/GenBank/DDBJ whole genome shotgun (WGS) entry which is preliminary data.</text>
</comment>
<keyword evidence="3" id="KW-1185">Reference proteome</keyword>
<evidence type="ECO:0000313" key="2">
    <source>
        <dbReference type="EMBL" id="KAK7392809.1"/>
    </source>
</evidence>
<feature type="compositionally biased region" description="Basic and acidic residues" evidence="1">
    <location>
        <begin position="193"/>
        <end position="209"/>
    </location>
</feature>
<organism evidence="2 3">
    <name type="scientific">Psophocarpus tetragonolobus</name>
    <name type="common">Winged bean</name>
    <name type="synonym">Dolichos tetragonolobus</name>
    <dbReference type="NCBI Taxonomy" id="3891"/>
    <lineage>
        <taxon>Eukaryota</taxon>
        <taxon>Viridiplantae</taxon>
        <taxon>Streptophyta</taxon>
        <taxon>Embryophyta</taxon>
        <taxon>Tracheophyta</taxon>
        <taxon>Spermatophyta</taxon>
        <taxon>Magnoliopsida</taxon>
        <taxon>eudicotyledons</taxon>
        <taxon>Gunneridae</taxon>
        <taxon>Pentapetalae</taxon>
        <taxon>rosids</taxon>
        <taxon>fabids</taxon>
        <taxon>Fabales</taxon>
        <taxon>Fabaceae</taxon>
        <taxon>Papilionoideae</taxon>
        <taxon>50 kb inversion clade</taxon>
        <taxon>NPAAA clade</taxon>
        <taxon>indigoferoid/millettioid clade</taxon>
        <taxon>Phaseoleae</taxon>
        <taxon>Psophocarpus</taxon>
    </lineage>
</organism>
<gene>
    <name evidence="2" type="ORF">VNO78_21257</name>
</gene>
<reference evidence="2 3" key="1">
    <citation type="submission" date="2024-01" db="EMBL/GenBank/DDBJ databases">
        <title>The genomes of 5 underutilized Papilionoideae crops provide insights into root nodulation and disease resistanc.</title>
        <authorList>
            <person name="Jiang F."/>
        </authorList>
    </citation>
    <scope>NUCLEOTIDE SEQUENCE [LARGE SCALE GENOMIC DNA]</scope>
    <source>
        <strain evidence="2">DUOXIRENSHENG_FW03</strain>
        <tissue evidence="2">Leaves</tissue>
    </source>
</reference>
<name>A0AAN9SAV3_PSOTE</name>
<protein>
    <submittedName>
        <fullName evidence="2">Uncharacterized protein</fullName>
    </submittedName>
</protein>
<accession>A0AAN9SAV3</accession>
<proteinExistence type="predicted"/>
<evidence type="ECO:0000313" key="3">
    <source>
        <dbReference type="Proteomes" id="UP001386955"/>
    </source>
</evidence>
<feature type="region of interest" description="Disordered" evidence="1">
    <location>
        <begin position="189"/>
        <end position="209"/>
    </location>
</feature>
<dbReference type="AlphaFoldDB" id="A0AAN9SAV3"/>
<dbReference type="Proteomes" id="UP001386955">
    <property type="component" value="Unassembled WGS sequence"/>
</dbReference>